<dbReference type="RefSeq" id="WP_176164146.1">
    <property type="nucleotide sequence ID" value="NZ_CP054929.1"/>
</dbReference>
<accession>A0A7H8NDD4</accession>
<evidence type="ECO:0000256" key="1">
    <source>
        <dbReference type="SAM" id="Phobius"/>
    </source>
</evidence>
<organism evidence="2 3">
    <name type="scientific">Streptomyces buecherae</name>
    <dbReference type="NCBI Taxonomy" id="2763006"/>
    <lineage>
        <taxon>Bacteria</taxon>
        <taxon>Bacillati</taxon>
        <taxon>Actinomycetota</taxon>
        <taxon>Actinomycetes</taxon>
        <taxon>Kitasatosporales</taxon>
        <taxon>Streptomycetaceae</taxon>
        <taxon>Streptomyces</taxon>
    </lineage>
</organism>
<keyword evidence="1" id="KW-1133">Transmembrane helix</keyword>
<reference evidence="2 3" key="1">
    <citation type="submission" date="2020-06" db="EMBL/GenBank/DDBJ databases">
        <title>Genome mining for natural products.</title>
        <authorList>
            <person name="Zhang B."/>
            <person name="Shi J."/>
            <person name="Ge H."/>
        </authorList>
    </citation>
    <scope>NUCLEOTIDE SEQUENCE [LARGE SCALE GENOMIC DNA]</scope>
    <source>
        <strain evidence="2 3">NA00687</strain>
    </source>
</reference>
<feature type="transmembrane region" description="Helical" evidence="1">
    <location>
        <begin position="37"/>
        <end position="61"/>
    </location>
</feature>
<evidence type="ECO:0000313" key="3">
    <source>
        <dbReference type="Proteomes" id="UP000509303"/>
    </source>
</evidence>
<dbReference type="EMBL" id="CP054929">
    <property type="protein sequence ID" value="QKW52442.1"/>
    <property type="molecule type" value="Genomic_DNA"/>
</dbReference>
<name>A0A7H8NDD4_9ACTN</name>
<feature type="transmembrane region" description="Helical" evidence="1">
    <location>
        <begin position="73"/>
        <end position="90"/>
    </location>
</feature>
<proteinExistence type="predicted"/>
<protein>
    <recommendedName>
        <fullName evidence="4">ATP synthase subunit I</fullName>
    </recommendedName>
</protein>
<evidence type="ECO:0000313" key="2">
    <source>
        <dbReference type="EMBL" id="QKW52442.1"/>
    </source>
</evidence>
<sequence>MQSNDARILLHTAAPTAAVGALAVAASAVFAGGKGAIGAVFGVVLVLLLMGMGLGVLQWVAKSLPLLFQGIGLVLYVVQLLLMVVFVAVFKNATFFNPRAFAITLVVATVVWIGAQARAHMKAKIFYVDPAAPEAQKSETAGSTT</sequence>
<keyword evidence="3" id="KW-1185">Reference proteome</keyword>
<feature type="transmembrane region" description="Helical" evidence="1">
    <location>
        <begin position="12"/>
        <end position="31"/>
    </location>
</feature>
<keyword evidence="1" id="KW-0472">Membrane</keyword>
<keyword evidence="1" id="KW-0812">Transmembrane</keyword>
<dbReference type="AlphaFoldDB" id="A0A7H8NDD4"/>
<dbReference type="Proteomes" id="UP000509303">
    <property type="component" value="Chromosome"/>
</dbReference>
<evidence type="ECO:0008006" key="4">
    <source>
        <dbReference type="Google" id="ProtNLM"/>
    </source>
</evidence>
<gene>
    <name evidence="2" type="ORF">HUT08_26170</name>
</gene>
<feature type="transmembrane region" description="Helical" evidence="1">
    <location>
        <begin position="96"/>
        <end position="115"/>
    </location>
</feature>